<evidence type="ECO:0000256" key="3">
    <source>
        <dbReference type="ARBA" id="ARBA00023004"/>
    </source>
</evidence>
<dbReference type="SUPFAM" id="SSF46626">
    <property type="entry name" value="Cytochrome c"/>
    <property type="match status" value="1"/>
</dbReference>
<dbReference type="EMBL" id="PTIW01000004">
    <property type="protein sequence ID" value="PPK62324.1"/>
    <property type="molecule type" value="Genomic_DNA"/>
</dbReference>
<dbReference type="RefSeq" id="WP_099334961.1">
    <property type="nucleotide sequence ID" value="NZ_PTIW01000004.1"/>
</dbReference>
<dbReference type="GO" id="GO:0009055">
    <property type="term" value="F:electron transfer activity"/>
    <property type="evidence" value="ECO:0007669"/>
    <property type="project" value="InterPro"/>
</dbReference>
<evidence type="ECO:0000313" key="7">
    <source>
        <dbReference type="EMBL" id="PPK62324.1"/>
    </source>
</evidence>
<dbReference type="AlphaFoldDB" id="A0AB36ZYB4"/>
<dbReference type="PROSITE" id="PS51007">
    <property type="entry name" value="CYTC"/>
    <property type="match status" value="1"/>
</dbReference>
<accession>A0AB36ZYB4</accession>
<comment type="caution">
    <text evidence="7">The sequence shown here is derived from an EMBL/GenBank/DDBJ whole genome shotgun (WGS) entry which is preliminary data.</text>
</comment>
<feature type="domain" description="Cytochrome c" evidence="6">
    <location>
        <begin position="27"/>
        <end position="117"/>
    </location>
</feature>
<keyword evidence="3 4" id="KW-0408">Iron</keyword>
<dbReference type="InterPro" id="IPR009056">
    <property type="entry name" value="Cyt_c-like_dom"/>
</dbReference>
<evidence type="ECO:0000256" key="5">
    <source>
        <dbReference type="SAM" id="SignalP"/>
    </source>
</evidence>
<gene>
    <name evidence="7" type="ORF">B0F89_10495</name>
</gene>
<name>A0AB36ZYB4_9BACT</name>
<dbReference type="InterPro" id="IPR030999">
    <property type="entry name" value="Thiosulf_SoxX"/>
</dbReference>
<keyword evidence="5" id="KW-0732">Signal</keyword>
<keyword evidence="2 4" id="KW-0479">Metal-binding</keyword>
<dbReference type="InterPro" id="IPR036909">
    <property type="entry name" value="Cyt_c-like_dom_sf"/>
</dbReference>
<keyword evidence="1 4" id="KW-0349">Heme</keyword>
<evidence type="ECO:0000256" key="1">
    <source>
        <dbReference type="ARBA" id="ARBA00022617"/>
    </source>
</evidence>
<sequence length="117" mass="12896">MKLNKSLLFAFITFTVFSVSGFASNSELIKEGEKIFSTKDLGNCLACHAVNGKDINGPGTMGPKLQYLSAWPEEALYEKIYNPYTTNPISAMPAFGKNGWLSHEQIQALVAYLKTIN</sequence>
<dbReference type="GO" id="GO:0046872">
    <property type="term" value="F:metal ion binding"/>
    <property type="evidence" value="ECO:0007669"/>
    <property type="project" value="UniProtKB-KW"/>
</dbReference>
<evidence type="ECO:0000256" key="2">
    <source>
        <dbReference type="ARBA" id="ARBA00022723"/>
    </source>
</evidence>
<dbReference type="Pfam" id="PF13442">
    <property type="entry name" value="Cytochrome_CBB3"/>
    <property type="match status" value="1"/>
</dbReference>
<proteinExistence type="predicted"/>
<organism evidence="7 8">
    <name type="scientific">Malaciobacter marinus</name>
    <dbReference type="NCBI Taxonomy" id="505249"/>
    <lineage>
        <taxon>Bacteria</taxon>
        <taxon>Pseudomonadati</taxon>
        <taxon>Campylobacterota</taxon>
        <taxon>Epsilonproteobacteria</taxon>
        <taxon>Campylobacterales</taxon>
        <taxon>Arcobacteraceae</taxon>
        <taxon>Malaciobacter</taxon>
    </lineage>
</organism>
<dbReference type="GO" id="GO:0020037">
    <property type="term" value="F:heme binding"/>
    <property type="evidence" value="ECO:0007669"/>
    <property type="project" value="InterPro"/>
</dbReference>
<evidence type="ECO:0000313" key="8">
    <source>
        <dbReference type="Proteomes" id="UP000239861"/>
    </source>
</evidence>
<feature type="chain" id="PRO_5044261617" evidence="5">
    <location>
        <begin position="26"/>
        <end position="117"/>
    </location>
</feature>
<dbReference type="Gene3D" id="1.10.760.10">
    <property type="entry name" value="Cytochrome c-like domain"/>
    <property type="match status" value="1"/>
</dbReference>
<reference evidence="7 8" key="1">
    <citation type="submission" date="2018-02" db="EMBL/GenBank/DDBJ databases">
        <title>Subsurface microbial communities from deep shales in Ohio and West Virginia, USA.</title>
        <authorList>
            <person name="Wrighton K."/>
        </authorList>
    </citation>
    <scope>NUCLEOTIDE SEQUENCE [LARGE SCALE GENOMIC DNA]</scope>
    <source>
        <strain evidence="7 8">MARC-MIP3H16</strain>
    </source>
</reference>
<feature type="signal peptide" evidence="5">
    <location>
        <begin position="1"/>
        <end position="25"/>
    </location>
</feature>
<dbReference type="NCBIfam" id="TIGR04485">
    <property type="entry name" value="thiosulf_SoxX"/>
    <property type="match status" value="1"/>
</dbReference>
<dbReference type="Proteomes" id="UP000239861">
    <property type="component" value="Unassembled WGS sequence"/>
</dbReference>
<protein>
    <submittedName>
        <fullName evidence="7">Monoheme cytochrome SoxX (Sulfur oxidation)</fullName>
    </submittedName>
</protein>
<evidence type="ECO:0000256" key="4">
    <source>
        <dbReference type="PROSITE-ProRule" id="PRU00433"/>
    </source>
</evidence>
<evidence type="ECO:0000259" key="6">
    <source>
        <dbReference type="PROSITE" id="PS51007"/>
    </source>
</evidence>